<evidence type="ECO:0000256" key="5">
    <source>
        <dbReference type="ARBA" id="ARBA00022692"/>
    </source>
</evidence>
<feature type="transmembrane region" description="Helical" evidence="8">
    <location>
        <begin position="174"/>
        <end position="198"/>
    </location>
</feature>
<dbReference type="InterPro" id="IPR000515">
    <property type="entry name" value="MetI-like"/>
</dbReference>
<dbReference type="AlphaFoldDB" id="A0A6N9YKN8"/>
<feature type="transmembrane region" description="Helical" evidence="8">
    <location>
        <begin position="132"/>
        <end position="153"/>
    </location>
</feature>
<dbReference type="Proteomes" id="UP000469185">
    <property type="component" value="Unassembled WGS sequence"/>
</dbReference>
<keyword evidence="11" id="KW-1185">Reference proteome</keyword>
<evidence type="ECO:0000256" key="2">
    <source>
        <dbReference type="ARBA" id="ARBA00022448"/>
    </source>
</evidence>
<organism evidence="10 11">
    <name type="scientific">Phytoactinopolyspora alkaliphila</name>
    <dbReference type="NCBI Taxonomy" id="1783498"/>
    <lineage>
        <taxon>Bacteria</taxon>
        <taxon>Bacillati</taxon>
        <taxon>Actinomycetota</taxon>
        <taxon>Actinomycetes</taxon>
        <taxon>Jiangellales</taxon>
        <taxon>Jiangellaceae</taxon>
        <taxon>Phytoactinopolyspora</taxon>
    </lineage>
</organism>
<dbReference type="Gene3D" id="1.10.3720.10">
    <property type="entry name" value="MetI-like"/>
    <property type="match status" value="1"/>
</dbReference>
<protein>
    <submittedName>
        <fullName evidence="10">ABC transporter permease</fullName>
    </submittedName>
</protein>
<keyword evidence="2 8" id="KW-0813">Transport</keyword>
<keyword evidence="4" id="KW-0997">Cell inner membrane</keyword>
<dbReference type="PANTHER" id="PTHR43357">
    <property type="entry name" value="INNER MEMBRANE ABC TRANSPORTER PERMEASE PROTEIN YDCV"/>
    <property type="match status" value="1"/>
</dbReference>
<dbReference type="GO" id="GO:0005886">
    <property type="term" value="C:plasma membrane"/>
    <property type="evidence" value="ECO:0007669"/>
    <property type="project" value="UniProtKB-SubCell"/>
</dbReference>
<keyword evidence="5 8" id="KW-0812">Transmembrane</keyword>
<evidence type="ECO:0000313" key="11">
    <source>
        <dbReference type="Proteomes" id="UP000469185"/>
    </source>
</evidence>
<sequence>MTDRAFLKLTGLLIGLWLVLPTLVIVPVSLNPRRSLAVSWSDWSLQWFQRFFDDPRWLDALTTSVVVAVQASVLATVLGTMAAFALERVTGKFRRVLDASIATPIVIPVILLGIGIYFAFLRWGLAGTTQGLVLAHAVTALPLVVHPVSAALSRYDRSLDRAASSLGAGAVARFYQVTLPMIAPGVLAGALFAFIWSFDEVVMAIFLSSPRQPTLPVLMFNSVTQSVDPTVAAASVLVLASSTVVVLLAMALSRKGARSG</sequence>
<dbReference type="RefSeq" id="WP_163818362.1">
    <property type="nucleotide sequence ID" value="NZ_JAAGOB010000004.1"/>
</dbReference>
<keyword evidence="7 8" id="KW-0472">Membrane</keyword>
<dbReference type="CDD" id="cd06261">
    <property type="entry name" value="TM_PBP2"/>
    <property type="match status" value="1"/>
</dbReference>
<comment type="similarity">
    <text evidence="8">Belongs to the binding-protein-dependent transport system permease family.</text>
</comment>
<feature type="domain" description="ABC transmembrane type-1" evidence="9">
    <location>
        <begin position="61"/>
        <end position="249"/>
    </location>
</feature>
<keyword evidence="6 8" id="KW-1133">Transmembrane helix</keyword>
<gene>
    <name evidence="10" type="ORF">G1H11_09805</name>
</gene>
<dbReference type="SUPFAM" id="SSF161098">
    <property type="entry name" value="MetI-like"/>
    <property type="match status" value="1"/>
</dbReference>
<evidence type="ECO:0000313" key="10">
    <source>
        <dbReference type="EMBL" id="NED95606.1"/>
    </source>
</evidence>
<dbReference type="InterPro" id="IPR035906">
    <property type="entry name" value="MetI-like_sf"/>
</dbReference>
<dbReference type="PANTHER" id="PTHR43357:SF4">
    <property type="entry name" value="INNER MEMBRANE ABC TRANSPORTER PERMEASE PROTEIN YDCV"/>
    <property type="match status" value="1"/>
</dbReference>
<dbReference type="PROSITE" id="PS50928">
    <property type="entry name" value="ABC_TM1"/>
    <property type="match status" value="1"/>
</dbReference>
<evidence type="ECO:0000256" key="1">
    <source>
        <dbReference type="ARBA" id="ARBA00004429"/>
    </source>
</evidence>
<proteinExistence type="inferred from homology"/>
<evidence type="ECO:0000256" key="4">
    <source>
        <dbReference type="ARBA" id="ARBA00022519"/>
    </source>
</evidence>
<evidence type="ECO:0000256" key="7">
    <source>
        <dbReference type="ARBA" id="ARBA00023136"/>
    </source>
</evidence>
<feature type="transmembrane region" description="Helical" evidence="8">
    <location>
        <begin position="231"/>
        <end position="252"/>
    </location>
</feature>
<evidence type="ECO:0000256" key="3">
    <source>
        <dbReference type="ARBA" id="ARBA00022475"/>
    </source>
</evidence>
<dbReference type="EMBL" id="JAAGOB010000004">
    <property type="protein sequence ID" value="NED95606.1"/>
    <property type="molecule type" value="Genomic_DNA"/>
</dbReference>
<name>A0A6N9YKN8_9ACTN</name>
<comment type="subcellular location">
    <subcellularLocation>
        <location evidence="1">Cell inner membrane</location>
        <topology evidence="1">Multi-pass membrane protein</topology>
    </subcellularLocation>
    <subcellularLocation>
        <location evidence="8">Cell membrane</location>
        <topology evidence="8">Multi-pass membrane protein</topology>
    </subcellularLocation>
</comment>
<evidence type="ECO:0000256" key="8">
    <source>
        <dbReference type="RuleBase" id="RU363032"/>
    </source>
</evidence>
<dbReference type="GO" id="GO:0055085">
    <property type="term" value="P:transmembrane transport"/>
    <property type="evidence" value="ECO:0007669"/>
    <property type="project" value="InterPro"/>
</dbReference>
<evidence type="ECO:0000256" key="6">
    <source>
        <dbReference type="ARBA" id="ARBA00022989"/>
    </source>
</evidence>
<feature type="transmembrane region" description="Helical" evidence="8">
    <location>
        <begin position="96"/>
        <end position="120"/>
    </location>
</feature>
<feature type="transmembrane region" description="Helical" evidence="8">
    <location>
        <begin position="61"/>
        <end position="84"/>
    </location>
</feature>
<dbReference type="Pfam" id="PF00528">
    <property type="entry name" value="BPD_transp_1"/>
    <property type="match status" value="1"/>
</dbReference>
<evidence type="ECO:0000259" key="9">
    <source>
        <dbReference type="PROSITE" id="PS50928"/>
    </source>
</evidence>
<reference evidence="10 11" key="1">
    <citation type="submission" date="2020-02" db="EMBL/GenBank/DDBJ databases">
        <authorList>
            <person name="Li X.-J."/>
            <person name="Feng X.-M."/>
        </authorList>
    </citation>
    <scope>NUCLEOTIDE SEQUENCE [LARGE SCALE GENOMIC DNA]</scope>
    <source>
        <strain evidence="10 11">CGMCC 4.7225</strain>
    </source>
</reference>
<keyword evidence="3" id="KW-1003">Cell membrane</keyword>
<accession>A0A6N9YKN8</accession>
<comment type="caution">
    <text evidence="10">The sequence shown here is derived from an EMBL/GenBank/DDBJ whole genome shotgun (WGS) entry which is preliminary data.</text>
</comment>